<organism evidence="1 2">
    <name type="scientific">Gottfriedia endophytica</name>
    <dbReference type="NCBI Taxonomy" id="2820819"/>
    <lineage>
        <taxon>Bacteria</taxon>
        <taxon>Bacillati</taxon>
        <taxon>Bacillota</taxon>
        <taxon>Bacilli</taxon>
        <taxon>Bacillales</taxon>
        <taxon>Bacillaceae</taxon>
        <taxon>Gottfriedia</taxon>
    </lineage>
</organism>
<dbReference type="AlphaFoldDB" id="A0A940NKV6"/>
<dbReference type="RefSeq" id="WP_209406335.1">
    <property type="nucleotide sequence ID" value="NZ_JAGIYQ010000008.1"/>
</dbReference>
<dbReference type="Pfam" id="PF07609">
    <property type="entry name" value="DUF1572"/>
    <property type="match status" value="1"/>
</dbReference>
<protein>
    <submittedName>
        <fullName evidence="1">DUF1572 family protein</fullName>
    </submittedName>
</protein>
<dbReference type="SUPFAM" id="SSF109854">
    <property type="entry name" value="DinB/YfiT-like putative metalloenzymes"/>
    <property type="match status" value="1"/>
</dbReference>
<reference evidence="1" key="1">
    <citation type="submission" date="2021-04" db="EMBL/GenBank/DDBJ databases">
        <title>Genome seq and assembly of Bacillus sp.</title>
        <authorList>
            <person name="Chhetri G."/>
        </authorList>
    </citation>
    <scope>NUCLEOTIDE SEQUENCE</scope>
    <source>
        <strain evidence="1">RG28</strain>
    </source>
</reference>
<dbReference type="InterPro" id="IPR034660">
    <property type="entry name" value="DinB/YfiT-like"/>
</dbReference>
<evidence type="ECO:0000313" key="1">
    <source>
        <dbReference type="EMBL" id="MBP0726087.1"/>
    </source>
</evidence>
<dbReference type="EMBL" id="JAGIYQ010000008">
    <property type="protein sequence ID" value="MBP0726087.1"/>
    <property type="molecule type" value="Genomic_DNA"/>
</dbReference>
<dbReference type="Proteomes" id="UP000682134">
    <property type="component" value="Unassembled WGS sequence"/>
</dbReference>
<gene>
    <name evidence="1" type="ORF">J5Y03_12970</name>
</gene>
<comment type="caution">
    <text evidence="1">The sequence shown here is derived from an EMBL/GenBank/DDBJ whole genome shotgun (WGS) entry which is preliminary data.</text>
</comment>
<accession>A0A940NKV6</accession>
<dbReference type="Gene3D" id="1.20.120.450">
    <property type="entry name" value="dinb family like domain"/>
    <property type="match status" value="1"/>
</dbReference>
<sequence>MNTEKAYLNVVHQNFKSMKTLAEGAIEQLTFEELHFLPNRESNSVAILVKHISGNMISRFTSFLTSDGEKPNRNRDTEFEDGYISKEELLAAWNFGWETLFKALSDLKEEDILKTVYIRSEPHSVMEALQRQISHYSLHIGQILYIGKLIKNDGWKTLSVPRGKSDRFTQSIKDRFIKNE</sequence>
<evidence type="ECO:0000313" key="2">
    <source>
        <dbReference type="Proteomes" id="UP000682134"/>
    </source>
</evidence>
<proteinExistence type="predicted"/>
<name>A0A940NKV6_9BACI</name>
<dbReference type="InterPro" id="IPR011466">
    <property type="entry name" value="DUF1572"/>
</dbReference>
<keyword evidence="2" id="KW-1185">Reference proteome</keyword>